<dbReference type="Proteomes" id="UP001499987">
    <property type="component" value="Unassembled WGS sequence"/>
</dbReference>
<sequence>MSPTRTLTPYPLRPAAAAPEPAESRRVLLTTGSSDAHTWNLVYLQLLLEENGHSVLNLGPCVPEQLLVDTAQLTRPDLVVFSSVNGHGHLDGLRAARALRAERSTGDIPLVIGGLLGISPEGAEQRTAELLAAGFDQVHSDGTKPDVLLSYLAQLPATCTERAAA</sequence>
<feature type="domain" description="B12-binding" evidence="2">
    <location>
        <begin position="24"/>
        <end position="162"/>
    </location>
</feature>
<organism evidence="3 4">
    <name type="scientific">Kitasatospora arboriphila</name>
    <dbReference type="NCBI Taxonomy" id="258052"/>
    <lineage>
        <taxon>Bacteria</taxon>
        <taxon>Bacillati</taxon>
        <taxon>Actinomycetota</taxon>
        <taxon>Actinomycetes</taxon>
        <taxon>Kitasatosporales</taxon>
        <taxon>Streptomycetaceae</taxon>
        <taxon>Kitasatospora</taxon>
    </lineage>
</organism>
<feature type="compositionally biased region" description="Low complexity" evidence="1">
    <location>
        <begin position="1"/>
        <end position="21"/>
    </location>
</feature>
<evidence type="ECO:0000313" key="3">
    <source>
        <dbReference type="EMBL" id="GAA1088476.1"/>
    </source>
</evidence>
<feature type="region of interest" description="Disordered" evidence="1">
    <location>
        <begin position="1"/>
        <end position="24"/>
    </location>
</feature>
<evidence type="ECO:0000256" key="1">
    <source>
        <dbReference type="SAM" id="MobiDB-lite"/>
    </source>
</evidence>
<dbReference type="InterPro" id="IPR006158">
    <property type="entry name" value="Cobalamin-bd"/>
</dbReference>
<accession>A0ABN1TIL8</accession>
<evidence type="ECO:0000259" key="2">
    <source>
        <dbReference type="PROSITE" id="PS51332"/>
    </source>
</evidence>
<gene>
    <name evidence="3" type="ORF">GCM10009663_35110</name>
</gene>
<keyword evidence="4" id="KW-1185">Reference proteome</keyword>
<comment type="caution">
    <text evidence="3">The sequence shown here is derived from an EMBL/GenBank/DDBJ whole genome shotgun (WGS) entry which is preliminary data.</text>
</comment>
<dbReference type="RefSeq" id="WP_344624565.1">
    <property type="nucleotide sequence ID" value="NZ_BAAALD010000031.1"/>
</dbReference>
<reference evidence="3 4" key="1">
    <citation type="journal article" date="2019" name="Int. J. Syst. Evol. Microbiol.">
        <title>The Global Catalogue of Microorganisms (GCM) 10K type strain sequencing project: providing services to taxonomists for standard genome sequencing and annotation.</title>
        <authorList>
            <consortium name="The Broad Institute Genomics Platform"/>
            <consortium name="The Broad Institute Genome Sequencing Center for Infectious Disease"/>
            <person name="Wu L."/>
            <person name="Ma J."/>
        </authorList>
    </citation>
    <scope>NUCLEOTIDE SEQUENCE [LARGE SCALE GENOMIC DNA]</scope>
    <source>
        <strain evidence="3 4">JCM 13002</strain>
    </source>
</reference>
<proteinExistence type="predicted"/>
<dbReference type="EMBL" id="BAAALD010000031">
    <property type="protein sequence ID" value="GAA1088476.1"/>
    <property type="molecule type" value="Genomic_DNA"/>
</dbReference>
<name>A0ABN1TIL8_9ACTN</name>
<dbReference type="PROSITE" id="PS51332">
    <property type="entry name" value="B12_BINDING"/>
    <property type="match status" value="1"/>
</dbReference>
<dbReference type="Gene3D" id="3.40.50.280">
    <property type="entry name" value="Cobalamin-binding domain"/>
    <property type="match status" value="1"/>
</dbReference>
<dbReference type="SUPFAM" id="SSF52242">
    <property type="entry name" value="Cobalamin (vitamin B12)-binding domain"/>
    <property type="match status" value="1"/>
</dbReference>
<protein>
    <submittedName>
        <fullName evidence="3">Cobalamin B12-binding domain-containing protein</fullName>
    </submittedName>
</protein>
<evidence type="ECO:0000313" key="4">
    <source>
        <dbReference type="Proteomes" id="UP001499987"/>
    </source>
</evidence>
<dbReference type="InterPro" id="IPR036724">
    <property type="entry name" value="Cobalamin-bd_sf"/>
</dbReference>
<dbReference type="Pfam" id="PF02310">
    <property type="entry name" value="B12-binding"/>
    <property type="match status" value="1"/>
</dbReference>